<dbReference type="InterPro" id="IPR001839">
    <property type="entry name" value="TGF-b_C"/>
</dbReference>
<dbReference type="GO" id="GO:0008083">
    <property type="term" value="F:growth factor activity"/>
    <property type="evidence" value="ECO:0007669"/>
    <property type="project" value="UniProtKB-KW"/>
</dbReference>
<evidence type="ECO:0000256" key="4">
    <source>
        <dbReference type="RuleBase" id="RU000354"/>
    </source>
</evidence>
<dbReference type="Proteomes" id="UP001201812">
    <property type="component" value="Unassembled WGS sequence"/>
</dbReference>
<keyword evidence="3" id="KW-0964">Secreted</keyword>
<dbReference type="Pfam" id="PF00019">
    <property type="entry name" value="TGF_beta"/>
    <property type="match status" value="1"/>
</dbReference>
<protein>
    <submittedName>
        <fullName evidence="6">Transforming growth factor beta like domain-containing protein</fullName>
    </submittedName>
</protein>
<gene>
    <name evidence="6" type="ORF">DdX_02068</name>
</gene>
<comment type="subcellular location">
    <subcellularLocation>
        <location evidence="1">Secreted</location>
    </subcellularLocation>
</comment>
<dbReference type="EMBL" id="JAKKPZ010000002">
    <property type="protein sequence ID" value="KAI1725410.1"/>
    <property type="molecule type" value="Genomic_DNA"/>
</dbReference>
<dbReference type="PROSITE" id="PS51362">
    <property type="entry name" value="TGF_BETA_2"/>
    <property type="match status" value="1"/>
</dbReference>
<evidence type="ECO:0000313" key="6">
    <source>
        <dbReference type="EMBL" id="KAI1725410.1"/>
    </source>
</evidence>
<reference evidence="6" key="1">
    <citation type="submission" date="2022-01" db="EMBL/GenBank/DDBJ databases">
        <title>Genome Sequence Resource for Two Populations of Ditylenchus destructor, the Migratory Endoparasitic Phytonematode.</title>
        <authorList>
            <person name="Zhang H."/>
            <person name="Lin R."/>
            <person name="Xie B."/>
        </authorList>
    </citation>
    <scope>NUCLEOTIDE SEQUENCE</scope>
    <source>
        <strain evidence="6">BazhouSP</strain>
    </source>
</reference>
<accession>A0AAD4NGM8</accession>
<comment type="similarity">
    <text evidence="2 4">Belongs to the TGF-beta family.</text>
</comment>
<dbReference type="InterPro" id="IPR029034">
    <property type="entry name" value="Cystine-knot_cytokine"/>
</dbReference>
<keyword evidence="7" id="KW-1185">Reference proteome</keyword>
<evidence type="ECO:0000313" key="7">
    <source>
        <dbReference type="Proteomes" id="UP001201812"/>
    </source>
</evidence>
<evidence type="ECO:0000259" key="5">
    <source>
        <dbReference type="PROSITE" id="PS51362"/>
    </source>
</evidence>
<keyword evidence="4" id="KW-0339">Growth factor</keyword>
<evidence type="ECO:0000256" key="1">
    <source>
        <dbReference type="ARBA" id="ARBA00004613"/>
    </source>
</evidence>
<dbReference type="GO" id="GO:0005125">
    <property type="term" value="F:cytokine activity"/>
    <property type="evidence" value="ECO:0007669"/>
    <property type="project" value="TreeGrafter"/>
</dbReference>
<dbReference type="PANTHER" id="PTHR11848">
    <property type="entry name" value="TGF-BETA FAMILY"/>
    <property type="match status" value="1"/>
</dbReference>
<dbReference type="GO" id="GO:0005615">
    <property type="term" value="C:extracellular space"/>
    <property type="evidence" value="ECO:0007669"/>
    <property type="project" value="TreeGrafter"/>
</dbReference>
<evidence type="ECO:0000256" key="2">
    <source>
        <dbReference type="ARBA" id="ARBA00006656"/>
    </source>
</evidence>
<dbReference type="SUPFAM" id="SSF57501">
    <property type="entry name" value="Cystine-knot cytokines"/>
    <property type="match status" value="1"/>
</dbReference>
<dbReference type="AlphaFoldDB" id="A0AAD4NGM8"/>
<evidence type="ECO:0000256" key="3">
    <source>
        <dbReference type="ARBA" id="ARBA00022525"/>
    </source>
</evidence>
<name>A0AAD4NGM8_9BILA</name>
<dbReference type="SMART" id="SM00204">
    <property type="entry name" value="TGFB"/>
    <property type="match status" value="1"/>
</dbReference>
<sequence length="448" mass="51036">MPAENGFQTITTQKRERLALKCWKGHEGHCCRRATHYRASKYGNPLRIKLRKTYFRQIGRAELKTSNAARKESNYNCSNLPNSLDLKSCANYDDNLFLKLHCHIQSLNKRQLKDAILQEINGINPHTVHIIEDNAESAQNGFTESDDLTRIKAHVLAKTRPYQECTNSSCIFPLVINSAGMNEPLLRTVTLPSFTKASSESDCDHLFWFNLTDILQYRFDSAKIYVLTKRSSSPRRLVICKAAETNLMCFNGHLQNQDDTAVSDSGWHHFSLTKRMWHWLIQNTPKVFGACVKARMSADSYFQLETVSSGNSMFLELSIESQLRQRRSISPLDKNLPEYCSLSAPSTTNYHINSTCCLYPLEVSFDEFGWDWIIAPKTLKISYCMGTCKIGQLKENIAQLQLISPTNLEDLCCSPDQLDPVTILFQDTLKNLHLRTVPNIVARKCSCS</sequence>
<organism evidence="6 7">
    <name type="scientific">Ditylenchus destructor</name>
    <dbReference type="NCBI Taxonomy" id="166010"/>
    <lineage>
        <taxon>Eukaryota</taxon>
        <taxon>Metazoa</taxon>
        <taxon>Ecdysozoa</taxon>
        <taxon>Nematoda</taxon>
        <taxon>Chromadorea</taxon>
        <taxon>Rhabditida</taxon>
        <taxon>Tylenchina</taxon>
        <taxon>Tylenchomorpha</taxon>
        <taxon>Sphaerularioidea</taxon>
        <taxon>Anguinidae</taxon>
        <taxon>Anguininae</taxon>
        <taxon>Ditylenchus</taxon>
    </lineage>
</organism>
<comment type="caution">
    <text evidence="6">The sequence shown here is derived from an EMBL/GenBank/DDBJ whole genome shotgun (WGS) entry which is preliminary data.</text>
</comment>
<dbReference type="Gene3D" id="2.10.90.10">
    <property type="entry name" value="Cystine-knot cytokines"/>
    <property type="match status" value="1"/>
</dbReference>
<proteinExistence type="inferred from homology"/>
<dbReference type="InterPro" id="IPR015615">
    <property type="entry name" value="TGF-beta-rel"/>
</dbReference>
<feature type="domain" description="TGF-beta family profile" evidence="5">
    <location>
        <begin position="324"/>
        <end position="448"/>
    </location>
</feature>